<dbReference type="STRING" id="137246.A0A401SRU9"/>
<dbReference type="InterPro" id="IPR010793">
    <property type="entry name" value="Ribosomal_mL37/mL65"/>
</dbReference>
<dbReference type="PANTHER" id="PTHR15889:SF2">
    <property type="entry name" value="LARGE RIBOSOMAL SUBUNIT PROTEIN ML37"/>
    <property type="match status" value="1"/>
</dbReference>
<keyword evidence="4" id="KW-0496">Mitochondrion</keyword>
<dbReference type="GO" id="GO:0006412">
    <property type="term" value="P:translation"/>
    <property type="evidence" value="ECO:0007669"/>
    <property type="project" value="InterPro"/>
</dbReference>
<evidence type="ECO:0000313" key="10">
    <source>
        <dbReference type="Proteomes" id="UP000287033"/>
    </source>
</evidence>
<evidence type="ECO:0000256" key="6">
    <source>
        <dbReference type="ARBA" id="ARBA00037985"/>
    </source>
</evidence>
<dbReference type="EMBL" id="BEZZ01000485">
    <property type="protein sequence ID" value="GCC33092.1"/>
    <property type="molecule type" value="Genomic_DNA"/>
</dbReference>
<dbReference type="InterPro" id="IPR052482">
    <property type="entry name" value="mtLSU_mL37"/>
</dbReference>
<evidence type="ECO:0000256" key="4">
    <source>
        <dbReference type="ARBA" id="ARBA00023128"/>
    </source>
</evidence>
<sequence>MWCGASHVRAVNLVPALSGCRTLHVAAGLSAQAQRPHKMPEPVEIPGLEPITYWDRMHYMPGLADPKCPPWDRGWEDPWHRRGPKYEEMQLYKEKPCFTFHQRTKMLEGVKQALWLTKSKLIEGLPKQILRIAADSANYIEDQDERVKAAISHARFWSTTEIRPKRNRFCPVLLQNLLHLCRTLQPRFPALGNRTLAENYRVTAMWERESDLFRISGLNGILLSSKQPLPTGAGKEEILSTKSYVLPTFYPISPNIDLQQTNIYQIHNDTGFRDGYPFPHAHTLYFTECSAHTARFKPEPLRAKMIMFTFANAFARAKLQYGEEPKVLDNPITVQCIATNGRMFQFLVLQLNTTDLQSSNDGVKNLIWLDQDQLLYDYAKCLPVIRKKMIQVPAGLSGYCPETFSKFLAMYLHGAV</sequence>
<name>A0A401SRU9_CHIPU</name>
<organism evidence="9 10">
    <name type="scientific">Chiloscyllium punctatum</name>
    <name type="common">Brownbanded bambooshark</name>
    <name type="synonym">Hemiscyllium punctatum</name>
    <dbReference type="NCBI Taxonomy" id="137246"/>
    <lineage>
        <taxon>Eukaryota</taxon>
        <taxon>Metazoa</taxon>
        <taxon>Chordata</taxon>
        <taxon>Craniata</taxon>
        <taxon>Vertebrata</taxon>
        <taxon>Chondrichthyes</taxon>
        <taxon>Elasmobranchii</taxon>
        <taxon>Galeomorphii</taxon>
        <taxon>Galeoidea</taxon>
        <taxon>Orectolobiformes</taxon>
        <taxon>Hemiscylliidae</taxon>
        <taxon>Chiloscyllium</taxon>
    </lineage>
</organism>
<evidence type="ECO:0000313" key="9">
    <source>
        <dbReference type="EMBL" id="GCC33092.1"/>
    </source>
</evidence>
<evidence type="ECO:0000256" key="5">
    <source>
        <dbReference type="ARBA" id="ARBA00023274"/>
    </source>
</evidence>
<dbReference type="Pfam" id="PF07147">
    <property type="entry name" value="PDCD9"/>
    <property type="match status" value="1"/>
</dbReference>
<keyword evidence="10" id="KW-1185">Reference proteome</keyword>
<evidence type="ECO:0000256" key="2">
    <source>
        <dbReference type="ARBA" id="ARBA00022946"/>
    </source>
</evidence>
<dbReference type="OMA" id="WERGWHD"/>
<dbReference type="AlphaFoldDB" id="A0A401SRU9"/>
<reference evidence="9 10" key="1">
    <citation type="journal article" date="2018" name="Nat. Ecol. Evol.">
        <title>Shark genomes provide insights into elasmobranch evolution and the origin of vertebrates.</title>
        <authorList>
            <person name="Hara Y"/>
            <person name="Yamaguchi K"/>
            <person name="Onimaru K"/>
            <person name="Kadota M"/>
            <person name="Koyanagi M"/>
            <person name="Keeley SD"/>
            <person name="Tatsumi K"/>
            <person name="Tanaka K"/>
            <person name="Motone F"/>
            <person name="Kageyama Y"/>
            <person name="Nozu R"/>
            <person name="Adachi N"/>
            <person name="Nishimura O"/>
            <person name="Nakagawa R"/>
            <person name="Tanegashima C"/>
            <person name="Kiyatake I"/>
            <person name="Matsumoto R"/>
            <person name="Murakumo K"/>
            <person name="Nishida K"/>
            <person name="Terakita A"/>
            <person name="Kuratani S"/>
            <person name="Sato K"/>
            <person name="Hyodo S Kuraku.S."/>
        </authorList>
    </citation>
    <scope>NUCLEOTIDE SEQUENCE [LARGE SCALE GENOMIC DNA]</scope>
</reference>
<keyword evidence="5" id="KW-0687">Ribonucleoprotein</keyword>
<evidence type="ECO:0000256" key="8">
    <source>
        <dbReference type="ARBA" id="ARBA00041617"/>
    </source>
</evidence>
<proteinExistence type="inferred from homology"/>
<dbReference type="GO" id="GO:1990904">
    <property type="term" value="C:ribonucleoprotein complex"/>
    <property type="evidence" value="ECO:0007669"/>
    <property type="project" value="UniProtKB-KW"/>
</dbReference>
<dbReference type="GO" id="GO:0003735">
    <property type="term" value="F:structural constituent of ribosome"/>
    <property type="evidence" value="ECO:0007669"/>
    <property type="project" value="InterPro"/>
</dbReference>
<comment type="caution">
    <text evidence="9">The sequence shown here is derived from an EMBL/GenBank/DDBJ whole genome shotgun (WGS) entry which is preliminary data.</text>
</comment>
<protein>
    <recommendedName>
        <fullName evidence="7">Large ribosomal subunit protein mL37</fullName>
    </recommendedName>
    <alternativeName>
        <fullName evidence="8">39S ribosomal protein L37, mitochondrial</fullName>
    </alternativeName>
</protein>
<accession>A0A401SRU9</accession>
<dbReference type="PANTHER" id="PTHR15889">
    <property type="entry name" value="MITOCHONDRIAL RIBOSOMAL PROTEIN L37"/>
    <property type="match status" value="1"/>
</dbReference>
<keyword evidence="2" id="KW-0809">Transit peptide</keyword>
<dbReference type="GO" id="GO:0005840">
    <property type="term" value="C:ribosome"/>
    <property type="evidence" value="ECO:0007669"/>
    <property type="project" value="UniProtKB-KW"/>
</dbReference>
<gene>
    <name evidence="9" type="ORF">chiPu_0011559</name>
</gene>
<dbReference type="GO" id="GO:0005739">
    <property type="term" value="C:mitochondrion"/>
    <property type="evidence" value="ECO:0007669"/>
    <property type="project" value="UniProtKB-SubCell"/>
</dbReference>
<dbReference type="Proteomes" id="UP000287033">
    <property type="component" value="Unassembled WGS sequence"/>
</dbReference>
<dbReference type="OrthoDB" id="5835618at2759"/>
<evidence type="ECO:0000256" key="1">
    <source>
        <dbReference type="ARBA" id="ARBA00004173"/>
    </source>
</evidence>
<comment type="similarity">
    <text evidence="6">Belongs to the mitochondrion-specific ribosomal protein mL37 family.</text>
</comment>
<comment type="subcellular location">
    <subcellularLocation>
        <location evidence="1">Mitochondrion</location>
    </subcellularLocation>
</comment>
<keyword evidence="3" id="KW-0689">Ribosomal protein</keyword>
<evidence type="ECO:0000256" key="3">
    <source>
        <dbReference type="ARBA" id="ARBA00022980"/>
    </source>
</evidence>
<evidence type="ECO:0000256" key="7">
    <source>
        <dbReference type="ARBA" id="ARBA00039442"/>
    </source>
</evidence>